<evidence type="ECO:0000313" key="1">
    <source>
        <dbReference type="EMBL" id="CAA9584509.1"/>
    </source>
</evidence>
<dbReference type="EMBL" id="CADCWJ010000829">
    <property type="protein sequence ID" value="CAA9584509.1"/>
    <property type="molecule type" value="Genomic_DNA"/>
</dbReference>
<dbReference type="AlphaFoldDB" id="A0A6J4VNJ1"/>
<accession>A0A6J4VNJ1</accession>
<name>A0A6J4VNJ1_9BACT</name>
<protein>
    <submittedName>
        <fullName evidence="1">Uncharacterized protein</fullName>
    </submittedName>
</protein>
<gene>
    <name evidence="1" type="ORF">AVDCRST_MAG87-3775</name>
</gene>
<reference evidence="1" key="1">
    <citation type="submission" date="2020-02" db="EMBL/GenBank/DDBJ databases">
        <authorList>
            <person name="Meier V. D."/>
        </authorList>
    </citation>
    <scope>NUCLEOTIDE SEQUENCE</scope>
    <source>
        <strain evidence="1">AVDCRST_MAG87</strain>
    </source>
</reference>
<sequence length="89" mass="9558">MDDQPATEMLGMSEPELYAYLSDLLHEEAAEAAERAGTDVARELASPGFAAAEASSTYAIKLVLANNAYLTRQLLDLGVLRTPEDVEQG</sequence>
<proteinExistence type="predicted"/>
<organism evidence="1">
    <name type="scientific">uncultured Thermomicrobiales bacterium</name>
    <dbReference type="NCBI Taxonomy" id="1645740"/>
    <lineage>
        <taxon>Bacteria</taxon>
        <taxon>Pseudomonadati</taxon>
        <taxon>Thermomicrobiota</taxon>
        <taxon>Thermomicrobia</taxon>
        <taxon>Thermomicrobiales</taxon>
        <taxon>environmental samples</taxon>
    </lineage>
</organism>